<evidence type="ECO:0000256" key="3">
    <source>
        <dbReference type="SAM" id="MobiDB-lite"/>
    </source>
</evidence>
<dbReference type="GO" id="GO:0003873">
    <property type="term" value="F:6-phosphofructo-2-kinase activity"/>
    <property type="evidence" value="ECO:0007669"/>
    <property type="project" value="InterPro"/>
</dbReference>
<keyword evidence="7" id="KW-1185">Reference proteome</keyword>
<keyword evidence="2" id="KW-0067">ATP-binding</keyword>
<dbReference type="PANTHER" id="PTHR10606:SF39">
    <property type="entry name" value="6-PHOSPHOFRUCTO-2-KINASE_FRUCTOSE-2,6-BISPHOSPHATASE YLR345W-RELATED"/>
    <property type="match status" value="1"/>
</dbReference>
<evidence type="ECO:0000313" key="7">
    <source>
        <dbReference type="Proteomes" id="UP001176521"/>
    </source>
</evidence>
<dbReference type="Proteomes" id="UP001176521">
    <property type="component" value="Unassembled WGS sequence"/>
</dbReference>
<proteinExistence type="predicted"/>
<dbReference type="InterPro" id="IPR029033">
    <property type="entry name" value="His_PPase_superfam"/>
</dbReference>
<feature type="compositionally biased region" description="Low complexity" evidence="3">
    <location>
        <begin position="491"/>
        <end position="503"/>
    </location>
</feature>
<comment type="caution">
    <text evidence="6">The sequence shown here is derived from an EMBL/GenBank/DDBJ whole genome shotgun (WGS) entry which is preliminary data.</text>
</comment>
<dbReference type="Gene3D" id="3.40.50.1240">
    <property type="entry name" value="Phosphoglycerate mutase-like"/>
    <property type="match status" value="1"/>
</dbReference>
<gene>
    <name evidence="6" type="ORF">OC842_005084</name>
</gene>
<evidence type="ECO:0000256" key="2">
    <source>
        <dbReference type="ARBA" id="ARBA00022840"/>
    </source>
</evidence>
<dbReference type="Pfam" id="PF00300">
    <property type="entry name" value="His_Phos_1"/>
    <property type="match status" value="1"/>
</dbReference>
<dbReference type="InterPro" id="IPR027417">
    <property type="entry name" value="P-loop_NTPase"/>
</dbReference>
<evidence type="ECO:0000256" key="4">
    <source>
        <dbReference type="SAM" id="Phobius"/>
    </source>
</evidence>
<keyword evidence="1" id="KW-0547">Nucleotide-binding</keyword>
<keyword evidence="4" id="KW-0472">Membrane</keyword>
<dbReference type="Gene3D" id="3.40.50.300">
    <property type="entry name" value="P-loop containing nucleotide triphosphate hydrolases"/>
    <property type="match status" value="1"/>
</dbReference>
<dbReference type="AlphaFoldDB" id="A0AAN6JJE4"/>
<feature type="region of interest" description="Disordered" evidence="3">
    <location>
        <begin position="1"/>
        <end position="34"/>
    </location>
</feature>
<dbReference type="GO" id="GO:0005829">
    <property type="term" value="C:cytosol"/>
    <property type="evidence" value="ECO:0007669"/>
    <property type="project" value="TreeGrafter"/>
</dbReference>
<organism evidence="6 7">
    <name type="scientific">Tilletia horrida</name>
    <dbReference type="NCBI Taxonomy" id="155126"/>
    <lineage>
        <taxon>Eukaryota</taxon>
        <taxon>Fungi</taxon>
        <taxon>Dikarya</taxon>
        <taxon>Basidiomycota</taxon>
        <taxon>Ustilaginomycotina</taxon>
        <taxon>Exobasidiomycetes</taxon>
        <taxon>Tilletiales</taxon>
        <taxon>Tilletiaceae</taxon>
        <taxon>Tilletia</taxon>
    </lineage>
</organism>
<dbReference type="SMART" id="SM00855">
    <property type="entry name" value="PGAM"/>
    <property type="match status" value="1"/>
</dbReference>
<dbReference type="PANTHER" id="PTHR10606">
    <property type="entry name" value="6-PHOSPHOFRUCTO-2-KINASE/FRUCTOSE-2,6-BISPHOSPHATASE"/>
    <property type="match status" value="1"/>
</dbReference>
<reference evidence="6" key="1">
    <citation type="journal article" date="2023" name="PhytoFront">
        <title>Draft Genome Resources of Seven Strains of Tilletia horrida, Causal Agent of Kernel Smut of Rice.</title>
        <authorList>
            <person name="Khanal S."/>
            <person name="Antony Babu S."/>
            <person name="Zhou X.G."/>
        </authorList>
    </citation>
    <scope>NUCLEOTIDE SEQUENCE</scope>
    <source>
        <strain evidence="6">TX3</strain>
    </source>
</reference>
<dbReference type="EMBL" id="JAPDMQ010000340">
    <property type="protein sequence ID" value="KAK0526766.1"/>
    <property type="molecule type" value="Genomic_DNA"/>
</dbReference>
<dbReference type="InterPro" id="IPR013078">
    <property type="entry name" value="His_Pase_superF_clade-1"/>
</dbReference>
<evidence type="ECO:0000259" key="5">
    <source>
        <dbReference type="Pfam" id="PF01591"/>
    </source>
</evidence>
<dbReference type="GO" id="GO:0005524">
    <property type="term" value="F:ATP binding"/>
    <property type="evidence" value="ECO:0007669"/>
    <property type="project" value="UniProtKB-KW"/>
</dbReference>
<dbReference type="PRINTS" id="PR00991">
    <property type="entry name" value="6PFRUCTKNASE"/>
</dbReference>
<dbReference type="InterPro" id="IPR013079">
    <property type="entry name" value="6Phosfructo_kin"/>
</dbReference>
<name>A0AAN6JJE4_9BASI</name>
<protein>
    <recommendedName>
        <fullName evidence="5">6-phosphofructo-2-kinase domain-containing protein</fullName>
    </recommendedName>
</protein>
<dbReference type="InterPro" id="IPR003094">
    <property type="entry name" value="6Pfruct_kin"/>
</dbReference>
<feature type="region of interest" description="Disordered" evidence="3">
    <location>
        <begin position="482"/>
        <end position="503"/>
    </location>
</feature>
<feature type="transmembrane region" description="Helical" evidence="4">
    <location>
        <begin position="43"/>
        <end position="62"/>
    </location>
</feature>
<dbReference type="GO" id="GO:0006003">
    <property type="term" value="P:fructose 2,6-bisphosphate metabolic process"/>
    <property type="evidence" value="ECO:0007669"/>
    <property type="project" value="InterPro"/>
</dbReference>
<evidence type="ECO:0000256" key="1">
    <source>
        <dbReference type="ARBA" id="ARBA00022741"/>
    </source>
</evidence>
<keyword evidence="4" id="KW-0812">Transmembrane</keyword>
<feature type="domain" description="6-phosphofructo-2-kinase" evidence="5">
    <location>
        <begin position="269"/>
        <end position="415"/>
    </location>
</feature>
<dbReference type="SUPFAM" id="SSF53254">
    <property type="entry name" value="Phosphoglycerate mutase-like"/>
    <property type="match status" value="1"/>
</dbReference>
<dbReference type="GO" id="GO:0004331">
    <property type="term" value="F:fructose-2,6-bisphosphate 2-phosphatase activity"/>
    <property type="evidence" value="ECO:0007669"/>
    <property type="project" value="TreeGrafter"/>
</dbReference>
<keyword evidence="4" id="KW-1133">Transmembrane helix</keyword>
<sequence>MTAQKDKKVKDEAPFNVDEKAPLLHDEDQDPPPNQNLKKSIHLLRTLAFLALILACIVLVLLNSRFCVQLPWPSLHDGHEDGPRRPEDHPTRVQCHIISAATPTLNLSLYPVIHDHLKIAKTQAAQQHACPPSPSSHHPYLFLHPSLSGVHEISILRATPVLPTLSPDPPTQLEEDETQLPEPVEVELQLEVPAEDVALIQVQRMLNQVEHGKARTAGEQDKLQELYVCTMHSGPASAGLAIYPEDPRATSPGREAKKESALHYGRSESTEALRQSIQNGFDQTVADFFNFGGQVVIYDANNSTQKRRYAIRERFGKMGVSVMFMESICTDQAIVEANVRSVKISSPDYVNWDPEKAVQDFYERIRGHEKHYEPIEAPSFPYIKIINVGQQIIVNNIQGYLQSRIVFFLMNIHNKQRTIYFARAGEALIEHLYKADADLSSLGWAYADRLAEFMEELRHRKAAESEEMSSLERQRRASILTQMPPEQRADSASGPSPASASASGRVTVAAALAGESLPLGTGTTPTGPVAASALKPASLYHDDGEDSRPLEIWTSARRRSSHTAFPFAERGYRVIERPQLSEMNPGVVDGMSVEEIKKRFPDEWEKKQKEPYSHRFPRAESYHDLSVRLEPIIFELERARGDVLIIVQSSVLRCLLAYVQGRKPHEIPLISVHEGELFECAPTAYGVKTIRHEFWDPIKEREERDKRFFHRDEAEGAAVLAAGDAAAEAGIVGPDAAQHAR</sequence>
<dbReference type="GO" id="GO:0006000">
    <property type="term" value="P:fructose metabolic process"/>
    <property type="evidence" value="ECO:0007669"/>
    <property type="project" value="InterPro"/>
</dbReference>
<dbReference type="SUPFAM" id="SSF52540">
    <property type="entry name" value="P-loop containing nucleoside triphosphate hydrolases"/>
    <property type="match status" value="1"/>
</dbReference>
<accession>A0AAN6JJE4</accession>
<feature type="compositionally biased region" description="Basic and acidic residues" evidence="3">
    <location>
        <begin position="1"/>
        <end position="26"/>
    </location>
</feature>
<evidence type="ECO:0000313" key="6">
    <source>
        <dbReference type="EMBL" id="KAK0526766.1"/>
    </source>
</evidence>
<dbReference type="Pfam" id="PF01591">
    <property type="entry name" value="6PF2K"/>
    <property type="match status" value="1"/>
</dbReference>